<name>A0A8H8DKQ6_9FUNG</name>
<feature type="region of interest" description="Disordered" evidence="1">
    <location>
        <begin position="22"/>
        <end position="132"/>
    </location>
</feature>
<dbReference type="AlphaFoldDB" id="A0A8H8DKQ6"/>
<keyword evidence="3" id="KW-1185">Reference proteome</keyword>
<feature type="compositionally biased region" description="Low complexity" evidence="1">
    <location>
        <begin position="72"/>
        <end position="87"/>
    </location>
</feature>
<protein>
    <submittedName>
        <fullName evidence="2">Uncharacterized protein</fullName>
    </submittedName>
</protein>
<evidence type="ECO:0000313" key="3">
    <source>
        <dbReference type="Proteomes" id="UP000673691"/>
    </source>
</evidence>
<organism evidence="2 3">
    <name type="scientific">Olpidium bornovanus</name>
    <dbReference type="NCBI Taxonomy" id="278681"/>
    <lineage>
        <taxon>Eukaryota</taxon>
        <taxon>Fungi</taxon>
        <taxon>Fungi incertae sedis</taxon>
        <taxon>Olpidiomycota</taxon>
        <taxon>Olpidiomycotina</taxon>
        <taxon>Olpidiomycetes</taxon>
        <taxon>Olpidiales</taxon>
        <taxon>Olpidiaceae</taxon>
        <taxon>Olpidium</taxon>
    </lineage>
</organism>
<evidence type="ECO:0000256" key="1">
    <source>
        <dbReference type="SAM" id="MobiDB-lite"/>
    </source>
</evidence>
<comment type="caution">
    <text evidence="2">The sequence shown here is derived from an EMBL/GenBank/DDBJ whole genome shotgun (WGS) entry which is preliminary data.</text>
</comment>
<evidence type="ECO:0000313" key="2">
    <source>
        <dbReference type="EMBL" id="KAG5461900.1"/>
    </source>
</evidence>
<gene>
    <name evidence="2" type="ORF">BJ554DRAFT_5838</name>
</gene>
<feature type="compositionally biased region" description="Basic and acidic residues" evidence="1">
    <location>
        <begin position="116"/>
        <end position="132"/>
    </location>
</feature>
<dbReference type="Proteomes" id="UP000673691">
    <property type="component" value="Unassembled WGS sequence"/>
</dbReference>
<dbReference type="EMBL" id="JAEFCI010002944">
    <property type="protein sequence ID" value="KAG5461900.1"/>
    <property type="molecule type" value="Genomic_DNA"/>
</dbReference>
<feature type="compositionally biased region" description="Basic residues" evidence="1">
    <location>
        <begin position="88"/>
        <end position="105"/>
    </location>
</feature>
<dbReference type="OrthoDB" id="2794615at2759"/>
<sequence>NRRHGNTVEHGNNRDRLFYLDATPGTIDNDDGAMAAHEECGERPTTPSSVRADQLPLVDPSKRDTALGYLGSSPTSPPFAASASFQGARRRRSQAPRSQGSRRRVSSMPPPRSKKRADAVRGRRGRKAAEGG</sequence>
<accession>A0A8H8DKQ6</accession>
<proteinExistence type="predicted"/>
<reference evidence="2 3" key="1">
    <citation type="journal article" name="Sci. Rep.">
        <title>Genome-scale phylogenetic analyses confirm Olpidium as the closest living zoosporic fungus to the non-flagellated, terrestrial fungi.</title>
        <authorList>
            <person name="Chang Y."/>
            <person name="Rochon D."/>
            <person name="Sekimoto S."/>
            <person name="Wang Y."/>
            <person name="Chovatia M."/>
            <person name="Sandor L."/>
            <person name="Salamov A."/>
            <person name="Grigoriev I.V."/>
            <person name="Stajich J.E."/>
            <person name="Spatafora J.W."/>
        </authorList>
    </citation>
    <scope>NUCLEOTIDE SEQUENCE [LARGE SCALE GENOMIC DNA]</scope>
    <source>
        <strain evidence="2">S191</strain>
    </source>
</reference>
<feature type="non-terminal residue" evidence="2">
    <location>
        <position position="1"/>
    </location>
</feature>